<comment type="caution">
    <text evidence="3">The sequence shown here is derived from an EMBL/GenBank/DDBJ whole genome shotgun (WGS) entry which is preliminary data.</text>
</comment>
<organism evidence="3 4">
    <name type="scientific">Cardamine amara subsp. amara</name>
    <dbReference type="NCBI Taxonomy" id="228776"/>
    <lineage>
        <taxon>Eukaryota</taxon>
        <taxon>Viridiplantae</taxon>
        <taxon>Streptophyta</taxon>
        <taxon>Embryophyta</taxon>
        <taxon>Tracheophyta</taxon>
        <taxon>Spermatophyta</taxon>
        <taxon>Magnoliopsida</taxon>
        <taxon>eudicotyledons</taxon>
        <taxon>Gunneridae</taxon>
        <taxon>Pentapetalae</taxon>
        <taxon>rosids</taxon>
        <taxon>malvids</taxon>
        <taxon>Brassicales</taxon>
        <taxon>Brassicaceae</taxon>
        <taxon>Cardamineae</taxon>
        <taxon>Cardamine</taxon>
    </lineage>
</organism>
<gene>
    <name evidence="3" type="ORF">V5N11_030641</name>
</gene>
<reference evidence="3 4" key="1">
    <citation type="submission" date="2024-04" db="EMBL/GenBank/DDBJ databases">
        <title>Genome assembly C_amara_ONT_v2.</title>
        <authorList>
            <person name="Yant L."/>
            <person name="Moore C."/>
            <person name="Slenker M."/>
        </authorList>
    </citation>
    <scope>NUCLEOTIDE SEQUENCE [LARGE SCALE GENOMIC DNA]</scope>
    <source>
        <tissue evidence="3">Leaf</tissue>
    </source>
</reference>
<keyword evidence="2" id="KW-0808">Transferase</keyword>
<dbReference type="SUPFAM" id="SSF53756">
    <property type="entry name" value="UDP-Glycosyltransferase/glycogen phosphorylase"/>
    <property type="match status" value="1"/>
</dbReference>
<keyword evidence="2" id="KW-0328">Glycosyltransferase</keyword>
<protein>
    <submittedName>
        <fullName evidence="3">UDP-glycosyltransferase 73C3</fullName>
    </submittedName>
</protein>
<keyword evidence="4" id="KW-1185">Reference proteome</keyword>
<sequence length="145" mass="16347">MASQANHQSQCPLHFVLFPFMAQGHMIPMIDIARLLAHRGVTVKFVTKPHNATRFKNSLSRAIESGLSINIVHVNFPNQEIGLPEGQENIDLLDSLELMVPFFKAVNYNRIFQSGLPNNPYTVAVFKGSIHEETRFNTITMQILS</sequence>
<comment type="similarity">
    <text evidence="1">Belongs to the UDP-glycosyltransferase family.</text>
</comment>
<dbReference type="GO" id="GO:0016757">
    <property type="term" value="F:glycosyltransferase activity"/>
    <property type="evidence" value="ECO:0007669"/>
    <property type="project" value="UniProtKB-KW"/>
</dbReference>
<name>A0ABD0Z7R6_CARAN</name>
<evidence type="ECO:0000313" key="4">
    <source>
        <dbReference type="Proteomes" id="UP001558713"/>
    </source>
</evidence>
<dbReference type="EMBL" id="JBANAX010000871">
    <property type="protein sequence ID" value="KAL1190743.1"/>
    <property type="molecule type" value="Genomic_DNA"/>
</dbReference>
<evidence type="ECO:0000256" key="1">
    <source>
        <dbReference type="ARBA" id="ARBA00009995"/>
    </source>
</evidence>
<dbReference type="Gene3D" id="3.40.50.2000">
    <property type="entry name" value="Glycogen Phosphorylase B"/>
    <property type="match status" value="1"/>
</dbReference>
<accession>A0ABD0Z7R6</accession>
<dbReference type="Proteomes" id="UP001558713">
    <property type="component" value="Unassembled WGS sequence"/>
</dbReference>
<evidence type="ECO:0000313" key="3">
    <source>
        <dbReference type="EMBL" id="KAL1190743.1"/>
    </source>
</evidence>
<evidence type="ECO:0000256" key="2">
    <source>
        <dbReference type="ARBA" id="ARBA00022676"/>
    </source>
</evidence>
<dbReference type="PANTHER" id="PTHR48047:SF229">
    <property type="entry name" value="UDP-GLYCOSYLTRANSFERASE 73C3-RELATED"/>
    <property type="match status" value="1"/>
</dbReference>
<proteinExistence type="inferred from homology"/>
<dbReference type="AlphaFoldDB" id="A0ABD0Z7R6"/>
<dbReference type="PANTHER" id="PTHR48047">
    <property type="entry name" value="GLYCOSYLTRANSFERASE"/>
    <property type="match status" value="1"/>
</dbReference>